<accession>E3M4F1</accession>
<keyword evidence="3 5" id="KW-0547">Nucleotide-binding</keyword>
<dbReference type="EMBL" id="DS268424">
    <property type="protein sequence ID" value="EFO91422.1"/>
    <property type="molecule type" value="Genomic_DNA"/>
</dbReference>
<keyword evidence="6" id="KW-0418">Kinase</keyword>
<keyword evidence="10" id="KW-1185">Reference proteome</keyword>
<keyword evidence="6" id="KW-0723">Serine/threonine-protein kinase</keyword>
<feature type="binding site" evidence="5">
    <location>
        <position position="77"/>
    </location>
    <ligand>
        <name>ATP</name>
        <dbReference type="ChEBI" id="CHEBI:30616"/>
    </ligand>
</feature>
<evidence type="ECO:0000313" key="10">
    <source>
        <dbReference type="Proteomes" id="UP000008281"/>
    </source>
</evidence>
<dbReference type="Gene3D" id="1.10.510.10">
    <property type="entry name" value="Transferase(Phosphotransferase) domain 1"/>
    <property type="match status" value="1"/>
</dbReference>
<dbReference type="InParanoid" id="E3M4F1"/>
<dbReference type="CTD" id="9820875"/>
<dbReference type="FunCoup" id="E3M4F1">
    <property type="interactions" value="67"/>
</dbReference>
<evidence type="ECO:0000259" key="8">
    <source>
        <dbReference type="PROSITE" id="PS50011"/>
    </source>
</evidence>
<dbReference type="KEGG" id="crq:GCK72_005955"/>
<dbReference type="PROSITE" id="PS50011">
    <property type="entry name" value="PROTEIN_KINASE_DOM"/>
    <property type="match status" value="1"/>
</dbReference>
<dbReference type="GeneID" id="9820875"/>
<dbReference type="HOGENOM" id="CLU_000288_181_1_1"/>
<dbReference type="PROSITE" id="PS00107">
    <property type="entry name" value="PROTEIN_KINASE_ATP"/>
    <property type="match status" value="1"/>
</dbReference>
<dbReference type="eggNOG" id="KOG0660">
    <property type="taxonomic scope" value="Eukaryota"/>
</dbReference>
<dbReference type="FunFam" id="3.30.200.20:FF:000553">
    <property type="entry name" value="Mitogen-activated protein kinase"/>
    <property type="match status" value="1"/>
</dbReference>
<protein>
    <recommendedName>
        <fullName evidence="1">mitogen-activated protein kinase</fullName>
        <ecNumber evidence="1">2.7.11.24</ecNumber>
    </recommendedName>
</protein>
<dbReference type="SUPFAM" id="SSF56112">
    <property type="entry name" value="Protein kinase-like (PK-like)"/>
    <property type="match status" value="1"/>
</dbReference>
<keyword evidence="2" id="KW-0808">Transferase</keyword>
<evidence type="ECO:0000313" key="9">
    <source>
        <dbReference type="EMBL" id="EFO91422.1"/>
    </source>
</evidence>
<feature type="region of interest" description="Disordered" evidence="7">
    <location>
        <begin position="407"/>
        <end position="426"/>
    </location>
</feature>
<dbReference type="InterPro" id="IPR017441">
    <property type="entry name" value="Protein_kinase_ATP_BS"/>
</dbReference>
<keyword evidence="4 5" id="KW-0067">ATP-binding</keyword>
<organism evidence="10">
    <name type="scientific">Caenorhabditis remanei</name>
    <name type="common">Caenorhabditis vulgaris</name>
    <dbReference type="NCBI Taxonomy" id="31234"/>
    <lineage>
        <taxon>Eukaryota</taxon>
        <taxon>Metazoa</taxon>
        <taxon>Ecdysozoa</taxon>
        <taxon>Nematoda</taxon>
        <taxon>Chromadorea</taxon>
        <taxon>Rhabditida</taxon>
        <taxon>Rhabditina</taxon>
        <taxon>Rhabditomorpha</taxon>
        <taxon>Rhabditoidea</taxon>
        <taxon>Rhabditidae</taxon>
        <taxon>Peloderinae</taxon>
        <taxon>Caenorhabditis</taxon>
    </lineage>
</organism>
<comment type="similarity">
    <text evidence="6">Belongs to the protein kinase superfamily.</text>
</comment>
<dbReference type="PROSITE" id="PS00108">
    <property type="entry name" value="PROTEIN_KINASE_ST"/>
    <property type="match status" value="1"/>
</dbReference>
<dbReference type="InterPro" id="IPR008271">
    <property type="entry name" value="Ser/Thr_kinase_AS"/>
</dbReference>
<evidence type="ECO:0000256" key="1">
    <source>
        <dbReference type="ARBA" id="ARBA00012411"/>
    </source>
</evidence>
<dbReference type="OMA" id="FMTQYVS"/>
<dbReference type="SMART" id="SM00220">
    <property type="entry name" value="S_TKc"/>
    <property type="match status" value="1"/>
</dbReference>
<dbReference type="PANTHER" id="PTHR24055">
    <property type="entry name" value="MITOGEN-ACTIVATED PROTEIN KINASE"/>
    <property type="match status" value="1"/>
</dbReference>
<dbReference type="AlphaFoldDB" id="E3M4F1"/>
<dbReference type="InterPro" id="IPR050117">
    <property type="entry name" value="MAPK"/>
</dbReference>
<evidence type="ECO:0000256" key="7">
    <source>
        <dbReference type="SAM" id="MobiDB-lite"/>
    </source>
</evidence>
<name>E3M4F1_CAERE</name>
<evidence type="ECO:0000256" key="6">
    <source>
        <dbReference type="RuleBase" id="RU000304"/>
    </source>
</evidence>
<gene>
    <name evidence="9" type="ORF">CRE_11744</name>
</gene>
<dbReference type="STRING" id="31234.E3M4F1"/>
<evidence type="ECO:0000256" key="5">
    <source>
        <dbReference type="PROSITE-ProRule" id="PRU10141"/>
    </source>
</evidence>
<dbReference type="RefSeq" id="XP_003108913.2">
    <property type="nucleotide sequence ID" value="XM_003108865.2"/>
</dbReference>
<dbReference type="GO" id="GO:0004707">
    <property type="term" value="F:MAP kinase activity"/>
    <property type="evidence" value="ECO:0007669"/>
    <property type="project" value="UniProtKB-EC"/>
</dbReference>
<dbReference type="GO" id="GO:0005524">
    <property type="term" value="F:ATP binding"/>
    <property type="evidence" value="ECO:0007669"/>
    <property type="project" value="UniProtKB-UniRule"/>
</dbReference>
<dbReference type="FunFam" id="1.10.510.10:FF:000049">
    <property type="entry name" value="Mitogen-activated protein kinase"/>
    <property type="match status" value="1"/>
</dbReference>
<dbReference type="Pfam" id="PF00069">
    <property type="entry name" value="Pkinase"/>
    <property type="match status" value="1"/>
</dbReference>
<proteinExistence type="inferred from homology"/>
<evidence type="ECO:0000256" key="2">
    <source>
        <dbReference type="ARBA" id="ARBA00022679"/>
    </source>
</evidence>
<evidence type="ECO:0000256" key="4">
    <source>
        <dbReference type="ARBA" id="ARBA00022840"/>
    </source>
</evidence>
<evidence type="ECO:0000256" key="3">
    <source>
        <dbReference type="ARBA" id="ARBA00022741"/>
    </source>
</evidence>
<dbReference type="OrthoDB" id="192887at2759"/>
<dbReference type="InterPro" id="IPR000719">
    <property type="entry name" value="Prot_kinase_dom"/>
</dbReference>
<dbReference type="Proteomes" id="UP000008281">
    <property type="component" value="Unassembled WGS sequence"/>
</dbReference>
<sequence length="446" mass="50751">MFSSRSTVTLRRAPNYYSKNAFPQEIQENQSNIQTNRFEFYLEGTPYLAEENIGAGAFGIVCKAIDMRFEKQIAIKKINKAYKSPSSAKCALREIRILREISHENIINVTDVFVTGTGFEKDIYMVMELMETDLHSVLRSNQKLKEDHFKYFFYQIIRGLKYLHSAGIIHRDLKPLNLLLNGNCLLKIADFGISRTGPTSKPALITPPSSSSSSSSSSGHLSQYVSTLWYRAPEILLSMGEYDKKVDMWAAGCILGEMLLRHELFTGKDAYSQIEIIIDHLGTPEKKAIKRITSPTIRDYIVSLGPKNPLPYDSIFPNASSEARDVISKLLQISPWNRCSAEQILEHSFLSKWHNLKNEPSCSQQVAANLRNIENYEGQMIIKALDEDANHFEMLRGGSYRIENMEKPEKVPEKVEEVKETKEVTETPKISLKSVLNKIKNLKRNS</sequence>
<dbReference type="InterPro" id="IPR011009">
    <property type="entry name" value="Kinase-like_dom_sf"/>
</dbReference>
<dbReference type="Gene3D" id="3.30.200.20">
    <property type="entry name" value="Phosphorylase Kinase, domain 1"/>
    <property type="match status" value="1"/>
</dbReference>
<reference evidence="9" key="1">
    <citation type="submission" date="2007-07" db="EMBL/GenBank/DDBJ databases">
        <title>PCAP assembly of the Caenorhabditis remanei genome.</title>
        <authorList>
            <consortium name="The Caenorhabditis remanei Sequencing Consortium"/>
            <person name="Wilson R.K."/>
        </authorList>
    </citation>
    <scope>NUCLEOTIDE SEQUENCE [LARGE SCALE GENOMIC DNA]</scope>
    <source>
        <strain evidence="9">PB4641</strain>
    </source>
</reference>
<dbReference type="EC" id="2.7.11.24" evidence="1"/>
<feature type="domain" description="Protein kinase" evidence="8">
    <location>
        <begin position="47"/>
        <end position="350"/>
    </location>
</feature>